<dbReference type="EMBL" id="JABFTP020000042">
    <property type="protein sequence ID" value="KAL3271478.1"/>
    <property type="molecule type" value="Genomic_DNA"/>
</dbReference>
<evidence type="ECO:0000313" key="2">
    <source>
        <dbReference type="EMBL" id="KAL3271478.1"/>
    </source>
</evidence>
<dbReference type="Proteomes" id="UP001516400">
    <property type="component" value="Unassembled WGS sequence"/>
</dbReference>
<comment type="caution">
    <text evidence="2">The sequence shown here is derived from an EMBL/GenBank/DDBJ whole genome shotgun (WGS) entry which is preliminary data.</text>
</comment>
<accession>A0ABD2MYE9</accession>
<feature type="region of interest" description="Disordered" evidence="1">
    <location>
        <begin position="1"/>
        <end position="121"/>
    </location>
</feature>
<name>A0ABD2MYE9_9CUCU</name>
<dbReference type="AlphaFoldDB" id="A0ABD2MYE9"/>
<evidence type="ECO:0000313" key="3">
    <source>
        <dbReference type="Proteomes" id="UP001516400"/>
    </source>
</evidence>
<keyword evidence="3" id="KW-1185">Reference proteome</keyword>
<feature type="compositionally biased region" description="Basic residues" evidence="1">
    <location>
        <begin position="65"/>
        <end position="75"/>
    </location>
</feature>
<protein>
    <submittedName>
        <fullName evidence="2">Uncharacterized protein</fullName>
    </submittedName>
</protein>
<gene>
    <name evidence="2" type="ORF">HHI36_021963</name>
</gene>
<sequence>MEMAGNRGKRKVAMALENPYESDTEVEDVVSSFDSDLDPMFLPSSDEDVSNNSDISDQDMEQKGSTRKISNKKRPSSFVSELDVTEEGENSLGVPSFSSQLQLSEPIEEEFPGSHPTFSQP</sequence>
<reference evidence="2 3" key="1">
    <citation type="journal article" date="2021" name="BMC Biol.">
        <title>Horizontally acquired antibacterial genes associated with adaptive radiation of ladybird beetles.</title>
        <authorList>
            <person name="Li H.S."/>
            <person name="Tang X.F."/>
            <person name="Huang Y.H."/>
            <person name="Xu Z.Y."/>
            <person name="Chen M.L."/>
            <person name="Du X.Y."/>
            <person name="Qiu B.Y."/>
            <person name="Chen P.T."/>
            <person name="Zhang W."/>
            <person name="Slipinski A."/>
            <person name="Escalona H.E."/>
            <person name="Waterhouse R.M."/>
            <person name="Zwick A."/>
            <person name="Pang H."/>
        </authorList>
    </citation>
    <scope>NUCLEOTIDE SEQUENCE [LARGE SCALE GENOMIC DNA]</scope>
    <source>
        <strain evidence="2">SYSU2018</strain>
    </source>
</reference>
<evidence type="ECO:0000256" key="1">
    <source>
        <dbReference type="SAM" id="MobiDB-lite"/>
    </source>
</evidence>
<proteinExistence type="predicted"/>
<organism evidence="2 3">
    <name type="scientific">Cryptolaemus montrouzieri</name>
    <dbReference type="NCBI Taxonomy" id="559131"/>
    <lineage>
        <taxon>Eukaryota</taxon>
        <taxon>Metazoa</taxon>
        <taxon>Ecdysozoa</taxon>
        <taxon>Arthropoda</taxon>
        <taxon>Hexapoda</taxon>
        <taxon>Insecta</taxon>
        <taxon>Pterygota</taxon>
        <taxon>Neoptera</taxon>
        <taxon>Endopterygota</taxon>
        <taxon>Coleoptera</taxon>
        <taxon>Polyphaga</taxon>
        <taxon>Cucujiformia</taxon>
        <taxon>Coccinelloidea</taxon>
        <taxon>Coccinellidae</taxon>
        <taxon>Scymninae</taxon>
        <taxon>Scymnini</taxon>
        <taxon>Cryptolaemus</taxon>
    </lineage>
</organism>